<feature type="compositionally biased region" description="Basic and acidic residues" evidence="1">
    <location>
        <begin position="762"/>
        <end position="772"/>
    </location>
</feature>
<feature type="compositionally biased region" description="Low complexity" evidence="1">
    <location>
        <begin position="348"/>
        <end position="366"/>
    </location>
</feature>
<accession>G5INC7</accession>
<evidence type="ECO:0000256" key="1">
    <source>
        <dbReference type="SAM" id="MobiDB-lite"/>
    </source>
</evidence>
<feature type="region of interest" description="Disordered" evidence="1">
    <location>
        <begin position="751"/>
        <end position="815"/>
    </location>
</feature>
<dbReference type="EMBL" id="ADLN01000127">
    <property type="protein sequence ID" value="EHI57098.1"/>
    <property type="molecule type" value="Genomic_DNA"/>
</dbReference>
<evidence type="ECO:0000256" key="2">
    <source>
        <dbReference type="SAM" id="Phobius"/>
    </source>
</evidence>
<reference evidence="3 4" key="1">
    <citation type="submission" date="2011-08" db="EMBL/GenBank/DDBJ databases">
        <title>The Genome Sequence of Clostridium hathewayi WAL-18680.</title>
        <authorList>
            <consortium name="The Broad Institute Genome Sequencing Platform"/>
            <person name="Earl A."/>
            <person name="Ward D."/>
            <person name="Feldgarden M."/>
            <person name="Gevers D."/>
            <person name="Finegold S.M."/>
            <person name="Summanen P.H."/>
            <person name="Molitoris D.R."/>
            <person name="Song M."/>
            <person name="Daigneault M."/>
            <person name="Allen-Vercoe E."/>
            <person name="Young S.K."/>
            <person name="Zeng Q."/>
            <person name="Gargeya S."/>
            <person name="Fitzgerald M."/>
            <person name="Haas B."/>
            <person name="Abouelleil A."/>
            <person name="Alvarado L."/>
            <person name="Arachchi H.M."/>
            <person name="Berlin A."/>
            <person name="Brown A."/>
            <person name="Chapman S.B."/>
            <person name="Chen Z."/>
            <person name="Dunbar C."/>
            <person name="Freedman E."/>
            <person name="Gearin G."/>
            <person name="Gellesch M."/>
            <person name="Goldberg J."/>
            <person name="Griggs A."/>
            <person name="Gujja S."/>
            <person name="Heiman D."/>
            <person name="Howarth C."/>
            <person name="Larson L."/>
            <person name="Lui A."/>
            <person name="MacDonald P.J.P."/>
            <person name="Montmayeur A."/>
            <person name="Murphy C."/>
            <person name="Neiman D."/>
            <person name="Pearson M."/>
            <person name="Priest M."/>
            <person name="Roberts A."/>
            <person name="Saif S."/>
            <person name="Shea T."/>
            <person name="Shenoy N."/>
            <person name="Sisk P."/>
            <person name="Stolte C."/>
            <person name="Sykes S."/>
            <person name="Wortman J."/>
            <person name="Nusbaum C."/>
            <person name="Birren B."/>
        </authorList>
    </citation>
    <scope>NUCLEOTIDE SEQUENCE [LARGE SCALE GENOMIC DNA]</scope>
    <source>
        <strain evidence="3 4">WAL-18680</strain>
    </source>
</reference>
<feature type="compositionally biased region" description="Polar residues" evidence="1">
    <location>
        <begin position="243"/>
        <end position="253"/>
    </location>
</feature>
<feature type="region of interest" description="Disordered" evidence="1">
    <location>
        <begin position="446"/>
        <end position="494"/>
    </location>
</feature>
<dbReference type="PATRIC" id="fig|742737.3.peg.4995"/>
<dbReference type="Gene3D" id="2.160.20.110">
    <property type="match status" value="6"/>
</dbReference>
<feature type="compositionally biased region" description="Low complexity" evidence="1">
    <location>
        <begin position="260"/>
        <end position="272"/>
    </location>
</feature>
<dbReference type="RefSeq" id="WP_006782993.1">
    <property type="nucleotide sequence ID" value="NZ_CP040506.1"/>
</dbReference>
<dbReference type="Proteomes" id="UP000005384">
    <property type="component" value="Unassembled WGS sequence"/>
</dbReference>
<feature type="transmembrane region" description="Helical" evidence="2">
    <location>
        <begin position="15"/>
        <end position="36"/>
    </location>
</feature>
<keyword evidence="2" id="KW-0472">Membrane</keyword>
<evidence type="ECO:0008006" key="5">
    <source>
        <dbReference type="Google" id="ProtNLM"/>
    </source>
</evidence>
<sequence>MSRFILHKKGKEQEWLKYLALGMVCVVMAAVSGFLVHSIGTAGAKSREIVEIHTLEELEHYLLDRESEEYNLNGRYRLAEDLDGSLLEESIGRNMEPFTGEFDGNGYVISGLERPLFGVMERAEVRNLFLSGAEIIHPFTYYDGERYVDGYGALAAYTVDSVIRSCGMGGEILTASPAEAEYLLEKASPSDADEERGPGVEGPGNAGDQKWKEESSEIEAGPGGETKEQEVTETGGQAEENGEGSSADGNVTESQEEEAGPGVSQGSGSSSEMDGETGGTALESGTPSASETAGGSVAETGGTGSSTSKPESGTPESGTGNSGSGTLETETGSNGSGIAKPGTGSGESGTSEPGTGSGESGTSESGTGSGGSGTSESGTGNIESGALEPENGSNGGSGTPGTEEGNLENGSPELAETVGYRANDRQQLMLKVSAVVDSDAESILTASPSDAEPADADASEATPSNAEEATEPGNPGTGTGEGVSGEGEPEVEYIGNPDGDIYILVTAQQVAAGGLVAQTAGKTLIADCYALATIESALETVDTYAGGLAGILGEESRAENSYAVGLVDSDDVAGGFSAVNEGQITNCYCAMTIGEAGRSRGGFTVLGEGSLEGCVYDRQMSCIRDVEEEELKPGLTALNTNQMTGTESAAPGNWYLAEQAYPQLEAFAQSEHVTVMSYSKASAIALELPEGTMLADIVGEQEILLPSAIDGEEIQWDAAGEAAIDENNQVRIGPGVTFSSRDVPRVEMALAGEDAESEADEELKADVTKPETDEIEVETDTTEVETDAPETENALETENREEIPESGTDRIENSKTVQLKATVGPATRNFALGVRAVTLTDTPPESWEDVGKELYTSGYTMTGNGSSSNPYQIGTAEEFAIYAYIINYVSGGAWGKLTADIDLFGASYVNVPEAEATIENIENALRWAPIGRNGHQFTGATFDGTGHTIQNLRVDEVVNPNAGWEGGGLFGWVHSGTIRNLGVSTGLMRGKGRCGGIAGRAEQAVTISNCWNNATVIGESTVGGILGYSLWKNTYIMNCYNTGSVTGTGPVGGILGQRYSGNGGSITITNCYNWGAISGGSTGASIGGIVGNQQLSGGSANIANCYNTGAVTGGNTYVGAVSGSNNSTPKNCYYDKETSLASDAVAKPVSTAGMKSWAAAYALNGSKVGTPWTYDVNGVDYPTFGTLPAAESWEAVGQGCLYGLIGSSLTGDGDADVRYCIESPEHLAAFQVEVQSGKGSSDAILLSDIDLTGTSYGGSSGEPLRWLPIGDKTNVYTGDFNGNGNVISHMRVAEDGYAGLFGCAGGGAHIRKLGLDGTCSVTANSAGGVAEEGTAAFVGAVASVAGEDTQIIIESCYNRATVTGKGSGTGAFVGTDMGTIPGKQRITACYNAGSITTTSGTARVIAGSFENGTDTTVGGIYNCYWDRETSGAVTVAGGSRVRLKDNESYTTSEMQSEAMAGRMNLASAASFWQYAADINQGYPSFGAMPVESWEDVALTATAPFPQNTGSMGTAGTSGNPYQITTPSELAWFAWVTSSSKEKAGLCAELKADINLFGGEYTGKSYDSGDADILTQALAWKSIGREYDGYRYTGTFRGNGNTVSFMRADRKGAAGLFGTLGTGAVIENVKLADSLVEVQERERHAGGITGSILGDNVVITGCENKGTLSSPGAYVGGMAGYIAGTGTEIKGCWNSGTVKGTAGNYIGGMVGAVAADTVIDGCYNLAGSAVTGTLGASTGGILGGAVTGTLALRNSYNQGAVSGGAAVGGIAGTLSLPTQTVTGCYNAGAVTGTLSVGAVVGTGGSSDSVTYCFYDKNKSLPAVDAYAKGVESAAFASWGAAFGLNGERMAQESSSYVSWTYVAGSGATYPEYGTLPDADSWETVGRGLADGFIAMQTPSGSPLELGTAEQLAWFAEQINDGKITAGTSAVLTADLDLSGGRYVSSGKLPWMPIGKDSAHSYRGTFNGSGSRVVEVGGLYISAADTAGLFGNVGAGGKVTGIGVTTISITGDKAGGIAGAVSGGAEISRCFNRGGVVSGASYAGGIAGQLAGNAVVKNCYALEAAVTGTGGSSCAGGIAGDGSGGVIRNSYQACLGTNRITAGGTAGSISGKTDAGEISQCYSDVSLADSGKITLFDTSSDEMRQKQTDGLNTFDGTEYKGTDRVWFTSLADEDTKGMPTLDAPEMMTVEVDLAGVTESGGVLSGAEGNWSGGALPPSHVLFRGIHQEAGESSQPAFSLTSKGDVTAGFHTYGTDNAHQNLAVEAGGIDLADCTRSLTAPDRTLDSVSPLKLYCGASYIYPYQRALLLDLAVKNGDGADRVIKRYEVRIEIKEMVRNTLDITITNNADIVLKPGVEPAKAYSTGMTIKNNETGPIQFGIASVKGKEVSDSIDVKLTPIDSSYVIENNVPITADGQKVKLGIKGTFITSGGSGEQEIYFDPEALPWMTCHVGYGKSFQYSYFMEYSMIHTGPEKRFGFDIVYQFALPKKDVGAVVEQAGGA</sequence>
<protein>
    <recommendedName>
        <fullName evidence="5">GLUG domain-containing protein</fullName>
    </recommendedName>
</protein>
<gene>
    <name evidence="3" type="ORF">HMPREF9473_05005</name>
</gene>
<feature type="compositionally biased region" description="Polar residues" evidence="1">
    <location>
        <begin position="283"/>
        <end position="293"/>
    </location>
</feature>
<evidence type="ECO:0000313" key="4">
    <source>
        <dbReference type="Proteomes" id="UP000005384"/>
    </source>
</evidence>
<feature type="compositionally biased region" description="Acidic residues" evidence="1">
    <location>
        <begin position="773"/>
        <end position="795"/>
    </location>
</feature>
<keyword evidence="2" id="KW-1133">Transmembrane helix</keyword>
<comment type="caution">
    <text evidence="3">The sequence shown here is derived from an EMBL/GenBank/DDBJ whole genome shotgun (WGS) entry which is preliminary data.</text>
</comment>
<feature type="compositionally biased region" description="Polar residues" evidence="1">
    <location>
        <begin position="305"/>
        <end position="333"/>
    </location>
</feature>
<keyword evidence="4" id="KW-1185">Reference proteome</keyword>
<feature type="region of interest" description="Disordered" evidence="1">
    <location>
        <begin position="188"/>
        <end position="420"/>
    </location>
</feature>
<name>G5INC7_9FIRM</name>
<dbReference type="HOGENOM" id="CLU_000217_1_0_9"/>
<keyword evidence="2" id="KW-0812">Transmembrane</keyword>
<feature type="compositionally biased region" description="Gly residues" evidence="1">
    <location>
        <begin position="475"/>
        <end position="485"/>
    </location>
</feature>
<proteinExistence type="predicted"/>
<feature type="compositionally biased region" description="Basic and acidic residues" evidence="1">
    <location>
        <begin position="797"/>
        <end position="813"/>
    </location>
</feature>
<organism evidence="3 4">
    <name type="scientific">Hungatella hathewayi WAL-18680</name>
    <dbReference type="NCBI Taxonomy" id="742737"/>
    <lineage>
        <taxon>Bacteria</taxon>
        <taxon>Bacillati</taxon>
        <taxon>Bacillota</taxon>
        <taxon>Clostridia</taxon>
        <taxon>Lachnospirales</taxon>
        <taxon>Lachnospiraceae</taxon>
        <taxon>Hungatella</taxon>
    </lineage>
</organism>
<dbReference type="OrthoDB" id="9803752at2"/>
<evidence type="ECO:0000313" key="3">
    <source>
        <dbReference type="EMBL" id="EHI57098.1"/>
    </source>
</evidence>